<evidence type="ECO:0000313" key="2">
    <source>
        <dbReference type="WBParaSite" id="Pan_g3216.t1"/>
    </source>
</evidence>
<reference evidence="2" key="2">
    <citation type="submission" date="2020-10" db="UniProtKB">
        <authorList>
            <consortium name="WormBaseParasite"/>
        </authorList>
    </citation>
    <scope>IDENTIFICATION</scope>
</reference>
<sequence length="153" mass="17388">MASIIVNLPETIKIRTCDNEVLMVTGRLINESEVLKKAFEMQHSPESDEIPVPVESASLKKALEFFEYFDLDEVYTPDLDREIFSEANVPAMKFLAGMPEADKVLMQQAIDILQCNRLADCLLLSILDALNKQKVYQIRENFFGDCDSCTEEC</sequence>
<accession>A0A7E4ZYK3</accession>
<dbReference type="Proteomes" id="UP000492821">
    <property type="component" value="Unassembled WGS sequence"/>
</dbReference>
<reference evidence="1" key="1">
    <citation type="journal article" date="2013" name="Genetics">
        <title>The draft genome and transcriptome of Panagrellus redivivus are shaped by the harsh demands of a free-living lifestyle.</title>
        <authorList>
            <person name="Srinivasan J."/>
            <person name="Dillman A.R."/>
            <person name="Macchietto M.G."/>
            <person name="Heikkinen L."/>
            <person name="Lakso M."/>
            <person name="Fracchia K.M."/>
            <person name="Antoshechkin I."/>
            <person name="Mortazavi A."/>
            <person name="Wong G."/>
            <person name="Sternberg P.W."/>
        </authorList>
    </citation>
    <scope>NUCLEOTIDE SEQUENCE [LARGE SCALE GENOMIC DNA]</scope>
    <source>
        <strain evidence="1">MT8872</strain>
    </source>
</reference>
<dbReference type="SUPFAM" id="SSF54695">
    <property type="entry name" value="POZ domain"/>
    <property type="match status" value="1"/>
</dbReference>
<name>A0A7E4ZYK3_PANRE</name>
<evidence type="ECO:0000313" key="1">
    <source>
        <dbReference type="Proteomes" id="UP000492821"/>
    </source>
</evidence>
<protein>
    <submittedName>
        <fullName evidence="2">Skp1_POZ domain-containing protein</fullName>
    </submittedName>
</protein>
<dbReference type="WBParaSite" id="Pan_g3216.t1">
    <property type="protein sequence ID" value="Pan_g3216.t1"/>
    <property type="gene ID" value="Pan_g3216"/>
</dbReference>
<keyword evidence="1" id="KW-1185">Reference proteome</keyword>
<organism evidence="1 2">
    <name type="scientific">Panagrellus redivivus</name>
    <name type="common">Microworm</name>
    <dbReference type="NCBI Taxonomy" id="6233"/>
    <lineage>
        <taxon>Eukaryota</taxon>
        <taxon>Metazoa</taxon>
        <taxon>Ecdysozoa</taxon>
        <taxon>Nematoda</taxon>
        <taxon>Chromadorea</taxon>
        <taxon>Rhabditida</taxon>
        <taxon>Tylenchina</taxon>
        <taxon>Panagrolaimomorpha</taxon>
        <taxon>Panagrolaimoidea</taxon>
        <taxon>Panagrolaimidae</taxon>
        <taxon>Panagrellus</taxon>
    </lineage>
</organism>
<dbReference type="Gene3D" id="3.30.710.10">
    <property type="entry name" value="Potassium Channel Kv1.1, Chain A"/>
    <property type="match status" value="1"/>
</dbReference>
<dbReference type="InterPro" id="IPR011333">
    <property type="entry name" value="SKP1/BTB/POZ_sf"/>
</dbReference>
<dbReference type="AlphaFoldDB" id="A0A7E4ZYK3"/>
<proteinExistence type="predicted"/>